<evidence type="ECO:0000313" key="2">
    <source>
        <dbReference type="Proteomes" id="UP000494102"/>
    </source>
</evidence>
<accession>A0A6J5KC76</accession>
<name>A0A6J5KC76_9BURK</name>
<dbReference type="Proteomes" id="UP000494102">
    <property type="component" value="Unassembled WGS sequence"/>
</dbReference>
<gene>
    <name evidence="1" type="ORF">LMG9964_04201</name>
</gene>
<sequence length="57" mass="6560">MAIMRPQKSSHNVLDASGANRWRPVPVWEGAWWLLTRCYCTPQRDVKPGLYECSTVP</sequence>
<organism evidence="1 2">
    <name type="scientific">Paraburkholderia phenoliruptrix</name>
    <dbReference type="NCBI Taxonomy" id="252970"/>
    <lineage>
        <taxon>Bacteria</taxon>
        <taxon>Pseudomonadati</taxon>
        <taxon>Pseudomonadota</taxon>
        <taxon>Betaproteobacteria</taxon>
        <taxon>Burkholderiales</taxon>
        <taxon>Burkholderiaceae</taxon>
        <taxon>Paraburkholderia</taxon>
    </lineage>
</organism>
<proteinExistence type="predicted"/>
<dbReference type="AlphaFoldDB" id="A0A6J5KC76"/>
<evidence type="ECO:0000313" key="1">
    <source>
        <dbReference type="EMBL" id="CAB4050535.1"/>
    </source>
</evidence>
<protein>
    <submittedName>
        <fullName evidence="1">Uncharacterized protein</fullName>
    </submittedName>
</protein>
<reference evidence="1 2" key="1">
    <citation type="submission" date="2020-04" db="EMBL/GenBank/DDBJ databases">
        <authorList>
            <person name="De Canck E."/>
        </authorList>
    </citation>
    <scope>NUCLEOTIDE SEQUENCE [LARGE SCALE GENOMIC DNA]</scope>
    <source>
        <strain evidence="1 2">LMG 9964</strain>
    </source>
</reference>
<dbReference type="EMBL" id="CADILN010000006">
    <property type="protein sequence ID" value="CAB4050535.1"/>
    <property type="molecule type" value="Genomic_DNA"/>
</dbReference>